<gene>
    <name evidence="2" type="ORF">KTA_39900</name>
</gene>
<reference evidence="2" key="1">
    <citation type="submission" date="2018-12" db="EMBL/GenBank/DDBJ databases">
        <title>Novel natural products biosynthetic potential of the class Ktedonobacteria.</title>
        <authorList>
            <person name="Zheng Y."/>
            <person name="Saitou A."/>
            <person name="Wang C.M."/>
            <person name="Toyoda A."/>
            <person name="Minakuchi Y."/>
            <person name="Sekiguchi Y."/>
            <person name="Ueda K."/>
            <person name="Takano H."/>
            <person name="Sakai Y."/>
            <person name="Yokota A."/>
            <person name="Yabe S."/>
        </authorList>
    </citation>
    <scope>NUCLEOTIDE SEQUENCE</scope>
    <source>
        <strain evidence="2">A3-2</strain>
    </source>
</reference>
<sequence>MLVVVLLAALSYVAAGFAGAPLPGFRSSAQGPVTTRMLNTTVTYASARLTIQRVQQAQTFDDDPRATSDGMLRIFLHEENSTNYTIAYNLYQCAHVLVPGKGEQAPLLVTANGPLAPKASRNNLLDFAAPFNVPLSQLVLRLGTDNEAQMDIPLTSKPDLSRYAPRSVKLNTQLQYFGLNWTVTEATLTWSADGQQAPRNKVFLTLTLTADNTLAQTAIPGSPYDYIRLETEDGSRIAPSYSTLPVAFAQGANGQGGTVTFLVPQKSQQLTLIMGQSGSGMQSASATIHLAS</sequence>
<keyword evidence="1" id="KW-0732">Signal</keyword>
<evidence type="ECO:0008006" key="3">
    <source>
        <dbReference type="Google" id="ProtNLM"/>
    </source>
</evidence>
<evidence type="ECO:0000256" key="1">
    <source>
        <dbReference type="SAM" id="SignalP"/>
    </source>
</evidence>
<dbReference type="AlphaFoldDB" id="A0A455T8M2"/>
<accession>A0A455T8M2</accession>
<evidence type="ECO:0000313" key="2">
    <source>
        <dbReference type="EMBL" id="BBH95791.1"/>
    </source>
</evidence>
<organism evidence="2">
    <name type="scientific">Thermogemmatispora argillosa</name>
    <dbReference type="NCBI Taxonomy" id="2045280"/>
    <lineage>
        <taxon>Bacteria</taxon>
        <taxon>Bacillati</taxon>
        <taxon>Chloroflexota</taxon>
        <taxon>Ktedonobacteria</taxon>
        <taxon>Thermogemmatisporales</taxon>
        <taxon>Thermogemmatisporaceae</taxon>
        <taxon>Thermogemmatispora</taxon>
    </lineage>
</organism>
<dbReference type="EMBL" id="AP019377">
    <property type="protein sequence ID" value="BBH95791.1"/>
    <property type="molecule type" value="Genomic_DNA"/>
</dbReference>
<feature type="signal peptide" evidence="1">
    <location>
        <begin position="1"/>
        <end position="20"/>
    </location>
</feature>
<proteinExistence type="predicted"/>
<name>A0A455T8M2_9CHLR</name>
<protein>
    <recommendedName>
        <fullName evidence="3">DUF4352 domain-containing protein</fullName>
    </recommendedName>
</protein>
<feature type="chain" id="PRO_5019786543" description="DUF4352 domain-containing protein" evidence="1">
    <location>
        <begin position="21"/>
        <end position="292"/>
    </location>
</feature>